<proteinExistence type="predicted"/>
<feature type="compositionally biased region" description="Polar residues" evidence="1">
    <location>
        <begin position="56"/>
        <end position="68"/>
    </location>
</feature>
<comment type="caution">
    <text evidence="2">The sequence shown here is derived from an EMBL/GenBank/DDBJ whole genome shotgun (WGS) entry which is preliminary data.</text>
</comment>
<dbReference type="EMBL" id="JANBVN010000239">
    <property type="protein sequence ID" value="KAJ9131312.1"/>
    <property type="molecule type" value="Genomic_DNA"/>
</dbReference>
<evidence type="ECO:0000313" key="2">
    <source>
        <dbReference type="EMBL" id="KAJ9131312.1"/>
    </source>
</evidence>
<evidence type="ECO:0000313" key="3">
    <source>
        <dbReference type="Proteomes" id="UP001174691"/>
    </source>
</evidence>
<protein>
    <submittedName>
        <fullName evidence="2">Uncharacterized protein</fullName>
    </submittedName>
</protein>
<dbReference type="Proteomes" id="UP001174691">
    <property type="component" value="Unassembled WGS sequence"/>
</dbReference>
<evidence type="ECO:0000256" key="1">
    <source>
        <dbReference type="SAM" id="MobiDB-lite"/>
    </source>
</evidence>
<feature type="region of interest" description="Disordered" evidence="1">
    <location>
        <begin position="34"/>
        <end position="68"/>
    </location>
</feature>
<accession>A0AA38VGX9</accession>
<keyword evidence="3" id="KW-1185">Reference proteome</keyword>
<dbReference type="AlphaFoldDB" id="A0AA38VGX9"/>
<reference evidence="2" key="1">
    <citation type="submission" date="2022-07" db="EMBL/GenBank/DDBJ databases">
        <title>Fungi with potential for degradation of polypropylene.</title>
        <authorList>
            <person name="Gostincar C."/>
        </authorList>
    </citation>
    <scope>NUCLEOTIDE SEQUENCE</scope>
    <source>
        <strain evidence="2">EXF-13287</strain>
    </source>
</reference>
<organism evidence="2 3">
    <name type="scientific">Coniochaeta hoffmannii</name>
    <dbReference type="NCBI Taxonomy" id="91930"/>
    <lineage>
        <taxon>Eukaryota</taxon>
        <taxon>Fungi</taxon>
        <taxon>Dikarya</taxon>
        <taxon>Ascomycota</taxon>
        <taxon>Pezizomycotina</taxon>
        <taxon>Sordariomycetes</taxon>
        <taxon>Sordariomycetidae</taxon>
        <taxon>Coniochaetales</taxon>
        <taxon>Coniochaetaceae</taxon>
        <taxon>Coniochaeta</taxon>
    </lineage>
</organism>
<gene>
    <name evidence="2" type="ORF">NKR19_g9587</name>
</gene>
<name>A0AA38VGX9_9PEZI</name>
<sequence>MSASAAVSGVSIKMRRPPVLLAQFAFLRYETGSKRNSEITTSGKVSRGHAGLSLAKQPTQESNLWRLA</sequence>